<dbReference type="Pfam" id="PF03840">
    <property type="entry name" value="SecG"/>
    <property type="match status" value="1"/>
</dbReference>
<evidence type="ECO:0000256" key="3">
    <source>
        <dbReference type="ARBA" id="ARBA00017876"/>
    </source>
</evidence>
<dbReference type="PANTHER" id="PTHR34182:SF1">
    <property type="entry name" value="PROTEIN-EXPORT MEMBRANE PROTEIN SECG"/>
    <property type="match status" value="1"/>
</dbReference>
<evidence type="ECO:0000256" key="1">
    <source>
        <dbReference type="ARBA" id="ARBA00004651"/>
    </source>
</evidence>
<keyword evidence="7 11" id="KW-0653">Protein transport</keyword>
<proteinExistence type="inferred from homology"/>
<dbReference type="Proteomes" id="UP001298424">
    <property type="component" value="Unassembled WGS sequence"/>
</dbReference>
<comment type="subcellular location">
    <subcellularLocation>
        <location evidence="1 11">Cell membrane</location>
        <topology evidence="1 11">Multi-pass membrane protein</topology>
    </subcellularLocation>
</comment>
<comment type="function">
    <text evidence="11">Involved in protein export. Participates in an early event of protein translocation.</text>
</comment>
<gene>
    <name evidence="13" type="primary">secG</name>
    <name evidence="13" type="ORF">MB824_04835</name>
</gene>
<keyword evidence="9 11" id="KW-0811">Translocation</keyword>
<feature type="transmembrane region" description="Helical" evidence="11">
    <location>
        <begin position="6"/>
        <end position="25"/>
    </location>
</feature>
<dbReference type="EMBL" id="JAKOOW010000021">
    <property type="protein sequence ID" value="MCG6503823.1"/>
    <property type="molecule type" value="Genomic_DNA"/>
</dbReference>
<accession>A0ABS9NNC4</accession>
<name>A0ABS9NNC4_9NEIS</name>
<evidence type="ECO:0000313" key="13">
    <source>
        <dbReference type="EMBL" id="MCG6503823.1"/>
    </source>
</evidence>
<evidence type="ECO:0000256" key="2">
    <source>
        <dbReference type="ARBA" id="ARBA00008445"/>
    </source>
</evidence>
<dbReference type="InterPro" id="IPR004692">
    <property type="entry name" value="SecG"/>
</dbReference>
<feature type="region of interest" description="Disordered" evidence="12">
    <location>
        <begin position="93"/>
        <end position="115"/>
    </location>
</feature>
<evidence type="ECO:0000256" key="6">
    <source>
        <dbReference type="ARBA" id="ARBA00022692"/>
    </source>
</evidence>
<comment type="similarity">
    <text evidence="2 11">Belongs to the SecG family.</text>
</comment>
<dbReference type="NCBIfam" id="TIGR00810">
    <property type="entry name" value="secG"/>
    <property type="match status" value="1"/>
</dbReference>
<keyword evidence="8 11" id="KW-1133">Transmembrane helix</keyword>
<keyword evidence="14" id="KW-1185">Reference proteome</keyword>
<evidence type="ECO:0000256" key="7">
    <source>
        <dbReference type="ARBA" id="ARBA00022927"/>
    </source>
</evidence>
<evidence type="ECO:0000256" key="5">
    <source>
        <dbReference type="ARBA" id="ARBA00022475"/>
    </source>
</evidence>
<evidence type="ECO:0000313" key="14">
    <source>
        <dbReference type="Proteomes" id="UP001298424"/>
    </source>
</evidence>
<evidence type="ECO:0000256" key="9">
    <source>
        <dbReference type="ARBA" id="ARBA00023010"/>
    </source>
</evidence>
<dbReference type="RefSeq" id="WP_238746431.1">
    <property type="nucleotide sequence ID" value="NZ_JAKOOW010000021.1"/>
</dbReference>
<evidence type="ECO:0000256" key="11">
    <source>
        <dbReference type="RuleBase" id="RU365087"/>
    </source>
</evidence>
<feature type="transmembrane region" description="Helical" evidence="11">
    <location>
        <begin position="55"/>
        <end position="77"/>
    </location>
</feature>
<evidence type="ECO:0000256" key="8">
    <source>
        <dbReference type="ARBA" id="ARBA00022989"/>
    </source>
</evidence>
<keyword evidence="6 11" id="KW-0812">Transmembrane</keyword>
<organism evidence="13 14">
    <name type="scientific">Kingella pumchi</name>
    <dbReference type="NCBI Taxonomy" id="2779506"/>
    <lineage>
        <taxon>Bacteria</taxon>
        <taxon>Pseudomonadati</taxon>
        <taxon>Pseudomonadota</taxon>
        <taxon>Betaproteobacteria</taxon>
        <taxon>Neisseriales</taxon>
        <taxon>Neisseriaceae</taxon>
        <taxon>Kingella</taxon>
    </lineage>
</organism>
<keyword evidence="5 11" id="KW-1003">Cell membrane</keyword>
<keyword evidence="10 11" id="KW-0472">Membrane</keyword>
<protein>
    <recommendedName>
        <fullName evidence="3 11">Protein-export membrane protein SecG</fullName>
    </recommendedName>
</protein>
<comment type="caution">
    <text evidence="13">The sequence shown here is derived from an EMBL/GenBank/DDBJ whole genome shotgun (WGS) entry which is preliminary data.</text>
</comment>
<evidence type="ECO:0000256" key="12">
    <source>
        <dbReference type="SAM" id="MobiDB-lite"/>
    </source>
</evidence>
<dbReference type="PRINTS" id="PR01651">
    <property type="entry name" value="SECGEXPORT"/>
</dbReference>
<sequence>MVAFKTLIWIINIFSSLSIIVLVLMQQGKGADAGAGLSGTGSAQGVFGSGGNATFLTRMTAIAAAVFFASALALSYIHSNAAGTTLDFSSVKQKKQPAAGHTTPSQQQPASGVNN</sequence>
<evidence type="ECO:0000256" key="4">
    <source>
        <dbReference type="ARBA" id="ARBA00022448"/>
    </source>
</evidence>
<evidence type="ECO:0000256" key="10">
    <source>
        <dbReference type="ARBA" id="ARBA00023136"/>
    </source>
</evidence>
<keyword evidence="4 11" id="KW-0813">Transport</keyword>
<reference evidence="13 14" key="1">
    <citation type="submission" date="2022-02" db="EMBL/GenBank/DDBJ databases">
        <title>Genome sequence data of Kingella unionensis sp. nov. strain CICC 24913 (CCUG 75125).</title>
        <authorList>
            <person name="Xiao M."/>
        </authorList>
    </citation>
    <scope>NUCLEOTIDE SEQUENCE [LARGE SCALE GENOMIC DNA]</scope>
    <source>
        <strain evidence="13 14">CICC 24913</strain>
    </source>
</reference>
<feature type="compositionally biased region" description="Polar residues" evidence="12">
    <location>
        <begin position="102"/>
        <end position="115"/>
    </location>
</feature>
<dbReference type="PANTHER" id="PTHR34182">
    <property type="entry name" value="PROTEIN-EXPORT MEMBRANE PROTEIN SECG"/>
    <property type="match status" value="1"/>
</dbReference>